<evidence type="ECO:0000256" key="5">
    <source>
        <dbReference type="PIRSR" id="PIRSR016020-1"/>
    </source>
</evidence>
<comment type="catalytic activity">
    <reaction evidence="1">
        <text>alpha-D-glucose 6-phosphate = beta-D-glucose 6-phosphate</text>
        <dbReference type="Rhea" id="RHEA:16249"/>
        <dbReference type="ChEBI" id="CHEBI:58225"/>
        <dbReference type="ChEBI" id="CHEBI:58247"/>
        <dbReference type="EC" id="5.1.3.15"/>
    </reaction>
</comment>
<sequence>MSNSLRATLYQRFEKLPGVRLEQHGQLLALRVENQAASALVFLQGAQLAHYQRQGEHPAIWLSPQCTYQRGKPLRGGVPVCWPWFGDLERNPAAIRRQWRAADAPAHGFARNRDWRLDDVSCPDPERTLIDLSLTVAATDDAAWPLGALLQLHIEVSARLRIELRVSNQAATAFYYSGALHSYYAVSAIDTVRVDGLQRLNYIDCARDWDHGRQHGELAIDGETDRIYHGAWGPIRVIDHGWRRVLHLSSEGSDSAVVWNPWVEKSQRLSDFADDAYRGMLCVETANAGEDFAIVEPGETRRLGFTLRCRPL</sequence>
<dbReference type="GO" id="GO:0047938">
    <property type="term" value="F:glucose-6-phosphate 1-epimerase activity"/>
    <property type="evidence" value="ECO:0007669"/>
    <property type="project" value="UniProtKB-UniRule"/>
</dbReference>
<organism evidence="6 7">
    <name type="scientific">Mangrovimicrobium sediminis</name>
    <dbReference type="NCBI Taxonomy" id="2562682"/>
    <lineage>
        <taxon>Bacteria</taxon>
        <taxon>Pseudomonadati</taxon>
        <taxon>Pseudomonadota</taxon>
        <taxon>Gammaproteobacteria</taxon>
        <taxon>Cellvibrionales</taxon>
        <taxon>Halieaceae</taxon>
        <taxon>Mangrovimicrobium</taxon>
    </lineage>
</organism>
<evidence type="ECO:0000256" key="2">
    <source>
        <dbReference type="ARBA" id="ARBA00005866"/>
    </source>
</evidence>
<dbReference type="InterPro" id="IPR008183">
    <property type="entry name" value="Aldose_1/G6P_1-epimerase"/>
</dbReference>
<dbReference type="EMBL" id="SRLE01000001">
    <property type="protein sequence ID" value="TGD76048.1"/>
    <property type="molecule type" value="Genomic_DNA"/>
</dbReference>
<evidence type="ECO:0000313" key="7">
    <source>
        <dbReference type="Proteomes" id="UP000298050"/>
    </source>
</evidence>
<dbReference type="InterPro" id="IPR014718">
    <property type="entry name" value="GH-type_carb-bd"/>
</dbReference>
<evidence type="ECO:0000256" key="1">
    <source>
        <dbReference type="ARBA" id="ARBA00001096"/>
    </source>
</evidence>
<feature type="active site" evidence="5">
    <location>
        <position position="181"/>
    </location>
</feature>
<dbReference type="InterPro" id="IPR011013">
    <property type="entry name" value="Gal_mutarotase_sf_dom"/>
</dbReference>
<dbReference type="OrthoDB" id="9790727at2"/>
<dbReference type="InterPro" id="IPR025532">
    <property type="entry name" value="G6P_1-epimerase"/>
</dbReference>
<gene>
    <name evidence="6" type="ORF">E4634_00400</name>
</gene>
<evidence type="ECO:0000256" key="3">
    <source>
        <dbReference type="ARBA" id="ARBA00023235"/>
    </source>
</evidence>
<protein>
    <recommendedName>
        <fullName evidence="4">Putative glucose-6-phosphate 1-epimerase</fullName>
        <ecNumber evidence="4">5.1.3.15</ecNumber>
    </recommendedName>
</protein>
<dbReference type="PANTHER" id="PTHR11122:SF13">
    <property type="entry name" value="GLUCOSE-6-PHOSPHATE 1-EPIMERASE"/>
    <property type="match status" value="1"/>
</dbReference>
<dbReference type="Pfam" id="PF01263">
    <property type="entry name" value="Aldose_epim"/>
    <property type="match status" value="1"/>
</dbReference>
<dbReference type="SUPFAM" id="SSF74650">
    <property type="entry name" value="Galactose mutarotase-like"/>
    <property type="match status" value="1"/>
</dbReference>
<dbReference type="GO" id="GO:0005975">
    <property type="term" value="P:carbohydrate metabolic process"/>
    <property type="evidence" value="ECO:0007669"/>
    <property type="project" value="InterPro"/>
</dbReference>
<dbReference type="GO" id="GO:0030246">
    <property type="term" value="F:carbohydrate binding"/>
    <property type="evidence" value="ECO:0007669"/>
    <property type="project" value="UniProtKB-UniRule"/>
</dbReference>
<dbReference type="PIRSF" id="PIRSF016020">
    <property type="entry name" value="PHexose_mutarotase"/>
    <property type="match status" value="1"/>
</dbReference>
<name>A0A4Z0M9I3_9GAMM</name>
<proteinExistence type="inferred from homology"/>
<keyword evidence="7" id="KW-1185">Reference proteome</keyword>
<keyword evidence="3 4" id="KW-0413">Isomerase</keyword>
<accession>A0A4Z0M9I3</accession>
<dbReference type="PANTHER" id="PTHR11122">
    <property type="entry name" value="APOSPORY-ASSOCIATED PROTEIN C-RELATED"/>
    <property type="match status" value="1"/>
</dbReference>
<dbReference type="EC" id="5.1.3.15" evidence="4"/>
<dbReference type="AlphaFoldDB" id="A0A4Z0M9I3"/>
<dbReference type="RefSeq" id="WP_135440625.1">
    <property type="nucleotide sequence ID" value="NZ_SRLE01000001.1"/>
</dbReference>
<feature type="active site" evidence="5">
    <location>
        <position position="284"/>
    </location>
</feature>
<dbReference type="CDD" id="cd09020">
    <property type="entry name" value="D-hex-6-P-epi_like"/>
    <property type="match status" value="1"/>
</dbReference>
<evidence type="ECO:0000313" key="6">
    <source>
        <dbReference type="EMBL" id="TGD76048.1"/>
    </source>
</evidence>
<comment type="similarity">
    <text evidence="2 4">Belongs to the glucose-6-phosphate 1-epimerase family.</text>
</comment>
<dbReference type="Gene3D" id="2.70.98.10">
    <property type="match status" value="1"/>
</dbReference>
<comment type="caution">
    <text evidence="6">The sequence shown here is derived from an EMBL/GenBank/DDBJ whole genome shotgun (WGS) entry which is preliminary data.</text>
</comment>
<reference evidence="6 7" key="1">
    <citation type="submission" date="2019-04" db="EMBL/GenBank/DDBJ databases">
        <title>Taxonomy of novel Haliea sp. from mangrove soil of West Coast of India.</title>
        <authorList>
            <person name="Verma A."/>
            <person name="Kumar P."/>
            <person name="Krishnamurthi S."/>
        </authorList>
    </citation>
    <scope>NUCLEOTIDE SEQUENCE [LARGE SCALE GENOMIC DNA]</scope>
    <source>
        <strain evidence="6 7">SAOS-164</strain>
    </source>
</reference>
<dbReference type="Proteomes" id="UP000298050">
    <property type="component" value="Unassembled WGS sequence"/>
</dbReference>
<evidence type="ECO:0000256" key="4">
    <source>
        <dbReference type="PIRNR" id="PIRNR016020"/>
    </source>
</evidence>